<dbReference type="InterPro" id="IPR036249">
    <property type="entry name" value="Thioredoxin-like_sf"/>
</dbReference>
<dbReference type="EMBL" id="CP099489">
    <property type="protein sequence ID" value="USQ79557.1"/>
    <property type="molecule type" value="Genomic_DNA"/>
</dbReference>
<evidence type="ECO:0000256" key="1">
    <source>
        <dbReference type="ARBA" id="ARBA00004196"/>
    </source>
</evidence>
<dbReference type="RefSeq" id="WP_252592664.1">
    <property type="nucleotide sequence ID" value="NZ_CP099489.1"/>
</dbReference>
<organism evidence="7 8">
    <name type="scientific">Ornithinimicrobium faecis</name>
    <dbReference type="NCBI Taxonomy" id="2934158"/>
    <lineage>
        <taxon>Bacteria</taxon>
        <taxon>Bacillati</taxon>
        <taxon>Actinomycetota</taxon>
        <taxon>Actinomycetes</taxon>
        <taxon>Micrococcales</taxon>
        <taxon>Ornithinimicrobiaceae</taxon>
        <taxon>Ornithinimicrobium</taxon>
    </lineage>
</organism>
<dbReference type="PANTHER" id="PTHR42852:SF6">
    <property type="entry name" value="THIOL:DISULFIDE INTERCHANGE PROTEIN DSBE"/>
    <property type="match status" value="1"/>
</dbReference>
<evidence type="ECO:0000313" key="8">
    <source>
        <dbReference type="Proteomes" id="UP001056455"/>
    </source>
</evidence>
<dbReference type="PROSITE" id="PS00194">
    <property type="entry name" value="THIOREDOXIN_1"/>
    <property type="match status" value="1"/>
</dbReference>
<keyword evidence="4" id="KW-1015">Disulfide bond</keyword>
<dbReference type="PROSITE" id="PS51352">
    <property type="entry name" value="THIOREDOXIN_2"/>
    <property type="match status" value="1"/>
</dbReference>
<feature type="domain" description="Thioredoxin" evidence="6">
    <location>
        <begin position="45"/>
        <end position="204"/>
    </location>
</feature>
<evidence type="ECO:0000256" key="5">
    <source>
        <dbReference type="ARBA" id="ARBA00023284"/>
    </source>
</evidence>
<reference evidence="7" key="1">
    <citation type="submission" date="2022-06" db="EMBL/GenBank/DDBJ databases">
        <title>Ornithinimicrobium HY1793.</title>
        <authorList>
            <person name="Huang Y."/>
        </authorList>
    </citation>
    <scope>NUCLEOTIDE SEQUENCE</scope>
    <source>
        <strain evidence="7">HY1793</strain>
    </source>
</reference>
<keyword evidence="3" id="KW-0735">Signal-anchor</keyword>
<evidence type="ECO:0000256" key="4">
    <source>
        <dbReference type="ARBA" id="ARBA00023157"/>
    </source>
</evidence>
<proteinExistence type="predicted"/>
<dbReference type="InterPro" id="IPR017937">
    <property type="entry name" value="Thioredoxin_CS"/>
</dbReference>
<evidence type="ECO:0000256" key="3">
    <source>
        <dbReference type="ARBA" id="ARBA00022968"/>
    </source>
</evidence>
<dbReference type="InterPro" id="IPR050553">
    <property type="entry name" value="Thioredoxin_ResA/DsbE_sf"/>
</dbReference>
<name>A0ABY4YTS6_9MICO</name>
<dbReference type="InterPro" id="IPR013766">
    <property type="entry name" value="Thioredoxin_domain"/>
</dbReference>
<accession>A0ABY4YTS6</accession>
<evidence type="ECO:0000256" key="2">
    <source>
        <dbReference type="ARBA" id="ARBA00022748"/>
    </source>
</evidence>
<evidence type="ECO:0000313" key="7">
    <source>
        <dbReference type="EMBL" id="USQ79557.1"/>
    </source>
</evidence>
<keyword evidence="8" id="KW-1185">Reference proteome</keyword>
<comment type="subcellular location">
    <subcellularLocation>
        <location evidence="1">Cell envelope</location>
    </subcellularLocation>
</comment>
<keyword evidence="2" id="KW-0201">Cytochrome c-type biogenesis</keyword>
<dbReference type="SUPFAM" id="SSF52833">
    <property type="entry name" value="Thioredoxin-like"/>
    <property type="match status" value="1"/>
</dbReference>
<dbReference type="InterPro" id="IPR000866">
    <property type="entry name" value="AhpC/TSA"/>
</dbReference>
<keyword evidence="5" id="KW-0676">Redox-active center</keyword>
<dbReference type="PANTHER" id="PTHR42852">
    <property type="entry name" value="THIOL:DISULFIDE INTERCHANGE PROTEIN DSBE"/>
    <property type="match status" value="1"/>
</dbReference>
<gene>
    <name evidence="7" type="ORF">NF556_18480</name>
</gene>
<protein>
    <submittedName>
        <fullName evidence="7">TlpA family protein disulfide reductase</fullName>
    </submittedName>
</protein>
<dbReference type="Proteomes" id="UP001056455">
    <property type="component" value="Chromosome"/>
</dbReference>
<dbReference type="CDD" id="cd02966">
    <property type="entry name" value="TlpA_like_family"/>
    <property type="match status" value="1"/>
</dbReference>
<dbReference type="Gene3D" id="3.40.30.10">
    <property type="entry name" value="Glutaredoxin"/>
    <property type="match status" value="1"/>
</dbReference>
<sequence length="205" mass="21386">MRRASGLAGGLLALSLVLTGCGDGGNSVSAQARDGNQEGYVSGDGTVEQLAPDERTMTIELEGEAITGADADSGEVALEAWSSTQARGEVLVINVWGSWCPPCVAEVPDLKAAHAHFEETGDPVQFIGVNDRDSASAALAFERRHEMPYPSLADDGGKTLLQLQGMANPRPSTLILDREGRLAARVAGQVDDATLQGLVEDVLAS</sequence>
<evidence type="ECO:0000259" key="6">
    <source>
        <dbReference type="PROSITE" id="PS51352"/>
    </source>
</evidence>
<dbReference type="PROSITE" id="PS51257">
    <property type="entry name" value="PROKAR_LIPOPROTEIN"/>
    <property type="match status" value="1"/>
</dbReference>
<dbReference type="Pfam" id="PF00578">
    <property type="entry name" value="AhpC-TSA"/>
    <property type="match status" value="1"/>
</dbReference>
<keyword evidence="3" id="KW-0812">Transmembrane</keyword>